<dbReference type="SUPFAM" id="SSF103481">
    <property type="entry name" value="Multidrug resistance efflux transporter EmrE"/>
    <property type="match status" value="2"/>
</dbReference>
<keyword evidence="1" id="KW-1133">Transmembrane helix</keyword>
<feature type="transmembrane region" description="Helical" evidence="1">
    <location>
        <begin position="148"/>
        <end position="169"/>
    </location>
</feature>
<sequence length="301" mass="33616">MGFLFTLIAVTMWASFPIAVQQVLTDMDPQTIAWYRFAVATLVIFILLIKKNKLPRLTQLKGKILLFLCIATLGLGLNFFFYHLALRYIPPVTSQILSPLSSFMMLLAGVVLFKERLSSYQKTGLLCLVIGLAIFFNDKLENFLTFDLYFQGILLAICASALWVTYAISQKLLQHKLEAQQTLLIIYLGCTLFFTPVADIGQIRALNNVQLGYLFFCCINTLLAYGCYAEALNRWEVSKVSALITQIPVFTILFANGLFYLFPNHFADQQVNGLSYVGAAIVILGSLTSAVGHKLFSKGAK</sequence>
<accession>A0A9X4PMZ9</accession>
<feature type="transmembrane region" description="Helical" evidence="1">
    <location>
        <begin position="210"/>
        <end position="228"/>
    </location>
</feature>
<keyword evidence="4" id="KW-1185">Reference proteome</keyword>
<dbReference type="Pfam" id="PF00892">
    <property type="entry name" value="EamA"/>
    <property type="match status" value="2"/>
</dbReference>
<proteinExistence type="predicted"/>
<feature type="transmembrane region" description="Helical" evidence="1">
    <location>
        <begin position="32"/>
        <end position="49"/>
    </location>
</feature>
<reference evidence="3" key="1">
    <citation type="submission" date="2016-03" db="EMBL/GenBank/DDBJ databases">
        <title>Co-evolution between Pasteurellaceae and their hosts.</title>
        <authorList>
            <person name="Hansen M.J."/>
            <person name="Bojesen A.M."/>
            <person name="Planet P."/>
        </authorList>
    </citation>
    <scope>NUCLEOTIDE SEQUENCE</scope>
    <source>
        <strain evidence="3">146/S8/89</strain>
    </source>
</reference>
<organism evidence="3 4">
    <name type="scientific">Volucribacter amazonae</name>
    <dbReference type="NCBI Taxonomy" id="256731"/>
    <lineage>
        <taxon>Bacteria</taxon>
        <taxon>Pseudomonadati</taxon>
        <taxon>Pseudomonadota</taxon>
        <taxon>Gammaproteobacteria</taxon>
        <taxon>Pasteurellales</taxon>
        <taxon>Pasteurellaceae</taxon>
        <taxon>Volucribacter</taxon>
    </lineage>
</organism>
<evidence type="ECO:0000313" key="4">
    <source>
        <dbReference type="Proteomes" id="UP001155500"/>
    </source>
</evidence>
<feature type="transmembrane region" description="Helical" evidence="1">
    <location>
        <begin position="274"/>
        <end position="296"/>
    </location>
</feature>
<feature type="transmembrane region" description="Helical" evidence="1">
    <location>
        <begin position="181"/>
        <end position="198"/>
    </location>
</feature>
<dbReference type="PANTHER" id="PTHR22911">
    <property type="entry name" value="ACYL-MALONYL CONDENSING ENZYME-RELATED"/>
    <property type="match status" value="1"/>
</dbReference>
<dbReference type="InterPro" id="IPR000620">
    <property type="entry name" value="EamA_dom"/>
</dbReference>
<evidence type="ECO:0000259" key="2">
    <source>
        <dbReference type="Pfam" id="PF00892"/>
    </source>
</evidence>
<evidence type="ECO:0000256" key="1">
    <source>
        <dbReference type="SAM" id="Phobius"/>
    </source>
</evidence>
<keyword evidence="1" id="KW-0812">Transmembrane</keyword>
<dbReference type="EMBL" id="LWID01000001">
    <property type="protein sequence ID" value="MDG6894698.1"/>
    <property type="molecule type" value="Genomic_DNA"/>
</dbReference>
<dbReference type="GO" id="GO:0016020">
    <property type="term" value="C:membrane"/>
    <property type="evidence" value="ECO:0007669"/>
    <property type="project" value="InterPro"/>
</dbReference>
<keyword evidence="1" id="KW-0472">Membrane</keyword>
<feature type="transmembrane region" description="Helical" evidence="1">
    <location>
        <begin position="96"/>
        <end position="113"/>
    </location>
</feature>
<dbReference type="AlphaFoldDB" id="A0A9X4PMZ9"/>
<feature type="domain" description="EamA" evidence="2">
    <location>
        <begin position="2"/>
        <end position="135"/>
    </location>
</feature>
<dbReference type="InterPro" id="IPR037185">
    <property type="entry name" value="EmrE-like"/>
</dbReference>
<dbReference type="Gene3D" id="1.10.3730.20">
    <property type="match status" value="1"/>
</dbReference>
<gene>
    <name evidence="3" type="ORF">A6A20_03435</name>
</gene>
<evidence type="ECO:0000313" key="3">
    <source>
        <dbReference type="EMBL" id="MDG6894698.1"/>
    </source>
</evidence>
<protein>
    <submittedName>
        <fullName evidence="3">Transporter</fullName>
    </submittedName>
</protein>
<comment type="caution">
    <text evidence="3">The sequence shown here is derived from an EMBL/GenBank/DDBJ whole genome shotgun (WGS) entry which is preliminary data.</text>
</comment>
<name>A0A9X4PMZ9_9PAST</name>
<feature type="domain" description="EamA" evidence="2">
    <location>
        <begin position="152"/>
        <end position="259"/>
    </location>
</feature>
<feature type="transmembrane region" description="Helical" evidence="1">
    <location>
        <begin position="240"/>
        <end position="262"/>
    </location>
</feature>
<dbReference type="Proteomes" id="UP001155500">
    <property type="component" value="Unassembled WGS sequence"/>
</dbReference>
<feature type="transmembrane region" description="Helical" evidence="1">
    <location>
        <begin position="64"/>
        <end position="84"/>
    </location>
</feature>
<feature type="transmembrane region" description="Helical" evidence="1">
    <location>
        <begin position="120"/>
        <end position="136"/>
    </location>
</feature>
<dbReference type="RefSeq" id="WP_279572168.1">
    <property type="nucleotide sequence ID" value="NZ_LWID01000001.1"/>
</dbReference>
<dbReference type="PANTHER" id="PTHR22911:SF134">
    <property type="entry name" value="DMT FAMILY TRANSPORTER"/>
    <property type="match status" value="1"/>
</dbReference>